<dbReference type="Proteomes" id="UP001482513">
    <property type="component" value="Unassembled WGS sequence"/>
</dbReference>
<dbReference type="CDD" id="cd02440">
    <property type="entry name" value="AdoMet_MTases"/>
    <property type="match status" value="1"/>
</dbReference>
<keyword evidence="3" id="KW-1185">Reference proteome</keyword>
<name>A0ABV0K9R9_9CYAN</name>
<dbReference type="SUPFAM" id="SSF53335">
    <property type="entry name" value="S-adenosyl-L-methionine-dependent methyltransferases"/>
    <property type="match status" value="1"/>
</dbReference>
<protein>
    <submittedName>
        <fullName evidence="2">Class I SAM-dependent methyltransferase</fullName>
    </submittedName>
</protein>
<dbReference type="InterPro" id="IPR013216">
    <property type="entry name" value="Methyltransf_11"/>
</dbReference>
<accession>A0ABV0K9R9</accession>
<evidence type="ECO:0000259" key="1">
    <source>
        <dbReference type="Pfam" id="PF08241"/>
    </source>
</evidence>
<keyword evidence="2" id="KW-0808">Transferase</keyword>
<dbReference type="PANTHER" id="PTHR43591">
    <property type="entry name" value="METHYLTRANSFERASE"/>
    <property type="match status" value="1"/>
</dbReference>
<proteinExistence type="predicted"/>
<dbReference type="EMBL" id="JAMPKX010000012">
    <property type="protein sequence ID" value="MEP0949522.1"/>
    <property type="molecule type" value="Genomic_DNA"/>
</dbReference>
<organism evidence="2 3">
    <name type="scientific">Leptolyngbya subtilissima DQ-A4</name>
    <dbReference type="NCBI Taxonomy" id="2933933"/>
    <lineage>
        <taxon>Bacteria</taxon>
        <taxon>Bacillati</taxon>
        <taxon>Cyanobacteriota</taxon>
        <taxon>Cyanophyceae</taxon>
        <taxon>Leptolyngbyales</taxon>
        <taxon>Leptolyngbyaceae</taxon>
        <taxon>Leptolyngbya group</taxon>
        <taxon>Leptolyngbya</taxon>
    </lineage>
</organism>
<dbReference type="GO" id="GO:0032259">
    <property type="term" value="P:methylation"/>
    <property type="evidence" value="ECO:0007669"/>
    <property type="project" value="UniProtKB-KW"/>
</dbReference>
<keyword evidence="2" id="KW-0489">Methyltransferase</keyword>
<evidence type="ECO:0000313" key="3">
    <source>
        <dbReference type="Proteomes" id="UP001482513"/>
    </source>
</evidence>
<evidence type="ECO:0000313" key="2">
    <source>
        <dbReference type="EMBL" id="MEP0949522.1"/>
    </source>
</evidence>
<reference evidence="2 3" key="1">
    <citation type="submission" date="2022-04" db="EMBL/GenBank/DDBJ databases">
        <title>Positive selection, recombination, and allopatry shape intraspecific diversity of widespread and dominant cyanobacteria.</title>
        <authorList>
            <person name="Wei J."/>
            <person name="Shu W."/>
            <person name="Hu C."/>
        </authorList>
    </citation>
    <scope>NUCLEOTIDE SEQUENCE [LARGE SCALE GENOMIC DNA]</scope>
    <source>
        <strain evidence="2 3">DQ-A4</strain>
    </source>
</reference>
<comment type="caution">
    <text evidence="2">The sequence shown here is derived from an EMBL/GenBank/DDBJ whole genome shotgun (WGS) entry which is preliminary data.</text>
</comment>
<gene>
    <name evidence="2" type="ORF">NC992_21765</name>
</gene>
<sequence length="192" mass="21882">MMDKLRQKLEGKTHRLTLINADATALPFEANAFDVVITPHILHLIPDWQTAMDELRRVLKPAGVFIYFHHPTNKTATRDAIGRQWRQILAGYGYDSGFTGGVTEDVLSRLQEQGATLETAVVSELSRESTVDSLMRAYRDRIYSNMWRVPNNIYPRALADLEAWTAQEFSDPDVLMTSQDTITLTAAYYWQS</sequence>
<dbReference type="GO" id="GO:0008168">
    <property type="term" value="F:methyltransferase activity"/>
    <property type="evidence" value="ECO:0007669"/>
    <property type="project" value="UniProtKB-KW"/>
</dbReference>
<dbReference type="Pfam" id="PF08241">
    <property type="entry name" value="Methyltransf_11"/>
    <property type="match status" value="1"/>
</dbReference>
<dbReference type="InterPro" id="IPR029063">
    <property type="entry name" value="SAM-dependent_MTases_sf"/>
</dbReference>
<dbReference type="Gene3D" id="3.40.50.150">
    <property type="entry name" value="Vaccinia Virus protein VP39"/>
    <property type="match status" value="1"/>
</dbReference>
<feature type="domain" description="Methyltransferase type 11" evidence="1">
    <location>
        <begin position="1"/>
        <end position="66"/>
    </location>
</feature>
<dbReference type="Gene3D" id="1.10.8.900">
    <property type="match status" value="1"/>
</dbReference>